<dbReference type="RefSeq" id="WP_258826321.1">
    <property type="nucleotide sequence ID" value="NZ_JANUHA010000001.1"/>
</dbReference>
<reference evidence="6 7" key="1">
    <citation type="submission" date="2022-08" db="EMBL/GenBank/DDBJ databases">
        <title>Reclassification of Massilia species as members of the genera Telluria, Duganella, Pseudoduganella, Mokoshia gen. nov. and Zemynaea gen. nov. using orthogonal and non-orthogonal genome-based approaches.</title>
        <authorList>
            <person name="Bowman J.P."/>
        </authorList>
    </citation>
    <scope>NUCLEOTIDE SEQUENCE [LARGE SCALE GENOMIC DNA]</scope>
    <source>
        <strain evidence="6 7">JCM 31661</strain>
    </source>
</reference>
<organism evidence="6 7">
    <name type="scientific">Massilia agri</name>
    <dbReference type="NCBI Taxonomy" id="1886785"/>
    <lineage>
        <taxon>Bacteria</taxon>
        <taxon>Pseudomonadati</taxon>
        <taxon>Pseudomonadota</taxon>
        <taxon>Betaproteobacteria</taxon>
        <taxon>Burkholderiales</taxon>
        <taxon>Oxalobacteraceae</taxon>
        <taxon>Telluria group</taxon>
        <taxon>Massilia</taxon>
    </lineage>
</organism>
<dbReference type="PRINTS" id="PR00039">
    <property type="entry name" value="HTHLYSR"/>
</dbReference>
<proteinExistence type="inferred from homology"/>
<dbReference type="Pfam" id="PF00126">
    <property type="entry name" value="HTH_1"/>
    <property type="match status" value="1"/>
</dbReference>
<dbReference type="InterPro" id="IPR000847">
    <property type="entry name" value="LysR_HTH_N"/>
</dbReference>
<evidence type="ECO:0000256" key="3">
    <source>
        <dbReference type="ARBA" id="ARBA00023125"/>
    </source>
</evidence>
<evidence type="ECO:0000313" key="6">
    <source>
        <dbReference type="EMBL" id="MCS0595250.1"/>
    </source>
</evidence>
<dbReference type="Gene3D" id="3.40.190.10">
    <property type="entry name" value="Periplasmic binding protein-like II"/>
    <property type="match status" value="2"/>
</dbReference>
<evidence type="ECO:0000313" key="7">
    <source>
        <dbReference type="Proteomes" id="UP001206572"/>
    </source>
</evidence>
<name>A0ABT2AGF2_9BURK</name>
<dbReference type="InterPro" id="IPR005119">
    <property type="entry name" value="LysR_subst-bd"/>
</dbReference>
<dbReference type="Pfam" id="PF03466">
    <property type="entry name" value="LysR_substrate"/>
    <property type="match status" value="1"/>
</dbReference>
<accession>A0ABT2AGF2</accession>
<protein>
    <submittedName>
        <fullName evidence="6">LysR family transcriptional regulator</fullName>
    </submittedName>
</protein>
<keyword evidence="7" id="KW-1185">Reference proteome</keyword>
<evidence type="ECO:0000259" key="5">
    <source>
        <dbReference type="PROSITE" id="PS50931"/>
    </source>
</evidence>
<dbReference type="SUPFAM" id="SSF46785">
    <property type="entry name" value="Winged helix' DNA-binding domain"/>
    <property type="match status" value="1"/>
</dbReference>
<dbReference type="PANTHER" id="PTHR30346">
    <property type="entry name" value="TRANSCRIPTIONAL DUAL REGULATOR HCAR-RELATED"/>
    <property type="match status" value="1"/>
</dbReference>
<comment type="similarity">
    <text evidence="1">Belongs to the LysR transcriptional regulatory family.</text>
</comment>
<gene>
    <name evidence="6" type="ORF">NX780_02710</name>
</gene>
<dbReference type="InterPro" id="IPR036390">
    <property type="entry name" value="WH_DNA-bd_sf"/>
</dbReference>
<comment type="caution">
    <text evidence="6">The sequence shown here is derived from an EMBL/GenBank/DDBJ whole genome shotgun (WGS) entry which is preliminary data.</text>
</comment>
<dbReference type="PROSITE" id="PS50931">
    <property type="entry name" value="HTH_LYSR"/>
    <property type="match status" value="1"/>
</dbReference>
<dbReference type="Proteomes" id="UP001206572">
    <property type="component" value="Unassembled WGS sequence"/>
</dbReference>
<dbReference type="InterPro" id="IPR036388">
    <property type="entry name" value="WH-like_DNA-bd_sf"/>
</dbReference>
<evidence type="ECO:0000256" key="4">
    <source>
        <dbReference type="ARBA" id="ARBA00023163"/>
    </source>
</evidence>
<dbReference type="SUPFAM" id="SSF53850">
    <property type="entry name" value="Periplasmic binding protein-like II"/>
    <property type="match status" value="1"/>
</dbReference>
<feature type="domain" description="HTH lysR-type" evidence="5">
    <location>
        <begin position="3"/>
        <end position="60"/>
    </location>
</feature>
<evidence type="ECO:0000256" key="1">
    <source>
        <dbReference type="ARBA" id="ARBA00009437"/>
    </source>
</evidence>
<keyword evidence="3" id="KW-0238">DNA-binding</keyword>
<evidence type="ECO:0000256" key="2">
    <source>
        <dbReference type="ARBA" id="ARBA00023015"/>
    </source>
</evidence>
<keyword evidence="4" id="KW-0804">Transcription</keyword>
<sequence>MNFELRQLRHFVTVAEELHFGRAAERLHMTQPPLSQSIANLESQLGAPLFLRNRRQVTLTPAGSALLPEARRLLEDAEALPGLVRRVAGGEAGRLTLSFVSTADYSILPGILQRYRAAFPQVQLVLREATTDVQAEELLHGRIDAGFVIPPLPGRLDAAVAYRKVLEEPLILCAPADLDGLQDEGPVSLRDLPPLPLVIFPRTLAPLLHDAILATFRAEGLTPVIGQEAIQMQTIVSLVSGGMGLALVPQSVSNLMRAGVQYRPLRTPTPLAELGVAWRRDSESPVLRGFLDLIEQ</sequence>
<dbReference type="Gene3D" id="1.10.10.10">
    <property type="entry name" value="Winged helix-like DNA-binding domain superfamily/Winged helix DNA-binding domain"/>
    <property type="match status" value="1"/>
</dbReference>
<keyword evidence="2" id="KW-0805">Transcription regulation</keyword>
<dbReference type="EMBL" id="JANUHA010000001">
    <property type="protein sequence ID" value="MCS0595250.1"/>
    <property type="molecule type" value="Genomic_DNA"/>
</dbReference>
<dbReference type="PANTHER" id="PTHR30346:SF0">
    <property type="entry name" value="HCA OPERON TRANSCRIPTIONAL ACTIVATOR HCAR"/>
    <property type="match status" value="1"/>
</dbReference>